<evidence type="ECO:0000313" key="6">
    <source>
        <dbReference type="EMBL" id="MFC3957071.1"/>
    </source>
</evidence>
<accession>A0ABD5NJG9</accession>
<dbReference type="PANTHER" id="PTHR30532">
    <property type="entry name" value="IRON III DICITRATE-BINDING PERIPLASMIC PROTEIN"/>
    <property type="match status" value="1"/>
</dbReference>
<dbReference type="PANTHER" id="PTHR30532:SF1">
    <property type="entry name" value="IRON(3+)-HYDROXAMATE-BINDING PROTEIN FHUD"/>
    <property type="match status" value="1"/>
</dbReference>
<evidence type="ECO:0000259" key="5">
    <source>
        <dbReference type="Pfam" id="PF01497"/>
    </source>
</evidence>
<feature type="region of interest" description="Disordered" evidence="4">
    <location>
        <begin position="28"/>
        <end position="74"/>
    </location>
</feature>
<organism evidence="6 7">
    <name type="scientific">Halovivax cerinus</name>
    <dbReference type="NCBI Taxonomy" id="1487865"/>
    <lineage>
        <taxon>Archaea</taxon>
        <taxon>Methanobacteriati</taxon>
        <taxon>Methanobacteriota</taxon>
        <taxon>Stenosarchaea group</taxon>
        <taxon>Halobacteria</taxon>
        <taxon>Halobacteriales</taxon>
        <taxon>Natrialbaceae</taxon>
        <taxon>Halovivax</taxon>
    </lineage>
</organism>
<dbReference type="SUPFAM" id="SSF53807">
    <property type="entry name" value="Helical backbone' metal receptor"/>
    <property type="match status" value="1"/>
</dbReference>
<evidence type="ECO:0000256" key="1">
    <source>
        <dbReference type="ARBA" id="ARBA00004196"/>
    </source>
</evidence>
<dbReference type="InterPro" id="IPR006311">
    <property type="entry name" value="TAT_signal"/>
</dbReference>
<dbReference type="GeneID" id="73904765"/>
<dbReference type="InterPro" id="IPR051313">
    <property type="entry name" value="Bact_iron-sidero_bind"/>
</dbReference>
<evidence type="ECO:0000256" key="2">
    <source>
        <dbReference type="ARBA" id="ARBA00022448"/>
    </source>
</evidence>
<dbReference type="EMBL" id="JBHSAQ010000001">
    <property type="protein sequence ID" value="MFC3957071.1"/>
    <property type="molecule type" value="Genomic_DNA"/>
</dbReference>
<keyword evidence="3" id="KW-0732">Signal</keyword>
<dbReference type="Gene3D" id="3.40.50.1980">
    <property type="entry name" value="Nitrogenase molybdenum iron protein domain"/>
    <property type="match status" value="2"/>
</dbReference>
<evidence type="ECO:0000313" key="7">
    <source>
        <dbReference type="Proteomes" id="UP001595846"/>
    </source>
</evidence>
<gene>
    <name evidence="6" type="ORF">ACFOUR_01615</name>
</gene>
<name>A0ABD5NJG9_9EURY</name>
<keyword evidence="7" id="KW-1185">Reference proteome</keyword>
<keyword evidence="2" id="KW-0813">Transport</keyword>
<dbReference type="InterPro" id="IPR002491">
    <property type="entry name" value="ABC_transptr_periplasmic_BD"/>
</dbReference>
<sequence length="398" mass="43478">MTDDSRLTRRSVIRTGAAAAGVSALAGCLSEGDEGESPNDDAAENGSTNDDGAAGDGSSGTDEDESSGSYSVSMPPVGAVEFDAVPEAWAANNGSWADMGIALGQSPPEAVYLASRYHTQYYDEIPGVSVDKSDMTSLWEGELTPEKFMGLAEDVDVFVNDPNFILGRTSSWEQSDIDLIEKTGTPFFANSIFSRGYDWHDYEYLSLYEAFEKLAEVFQQRERYEAIASLHDEFQTTLSDVVPARNERPSVAVMWGTEANMGEFSPYLIDEGTSFKQWRDLGVVDAFAETDVRDFHSSRGAVGYETLLDIDPDVLLFRGNEAKTADEFRKTIVAALESDTTARKLTAVQNGDVYRGGPLYQGPITNLVVTERAARQLYGVEKDLFDRQSVADIVAGDH</sequence>
<dbReference type="AlphaFoldDB" id="A0ABD5NJG9"/>
<feature type="compositionally biased region" description="Acidic residues" evidence="4">
    <location>
        <begin position="31"/>
        <end position="43"/>
    </location>
</feature>
<comment type="subcellular location">
    <subcellularLocation>
        <location evidence="1">Cell envelope</location>
    </subcellularLocation>
</comment>
<dbReference type="Proteomes" id="UP001595846">
    <property type="component" value="Unassembled WGS sequence"/>
</dbReference>
<dbReference type="Pfam" id="PF01497">
    <property type="entry name" value="Peripla_BP_2"/>
    <property type="match status" value="1"/>
</dbReference>
<dbReference type="PROSITE" id="PS51318">
    <property type="entry name" value="TAT"/>
    <property type="match status" value="1"/>
</dbReference>
<dbReference type="PROSITE" id="PS51257">
    <property type="entry name" value="PROKAR_LIPOPROTEIN"/>
    <property type="match status" value="1"/>
</dbReference>
<evidence type="ECO:0000256" key="4">
    <source>
        <dbReference type="SAM" id="MobiDB-lite"/>
    </source>
</evidence>
<protein>
    <submittedName>
        <fullName evidence="6">ABC transporter substrate-binding protein</fullName>
    </submittedName>
</protein>
<dbReference type="RefSeq" id="WP_256531998.1">
    <property type="nucleotide sequence ID" value="NZ_CP101824.1"/>
</dbReference>
<feature type="domain" description="Fe/B12 periplasmic-binding" evidence="5">
    <location>
        <begin position="205"/>
        <end position="356"/>
    </location>
</feature>
<comment type="caution">
    <text evidence="6">The sequence shown here is derived from an EMBL/GenBank/DDBJ whole genome shotgun (WGS) entry which is preliminary data.</text>
</comment>
<evidence type="ECO:0000256" key="3">
    <source>
        <dbReference type="ARBA" id="ARBA00022729"/>
    </source>
</evidence>
<reference evidence="6 7" key="1">
    <citation type="journal article" date="2019" name="Int. J. Syst. Evol. Microbiol.">
        <title>The Global Catalogue of Microorganisms (GCM) 10K type strain sequencing project: providing services to taxonomists for standard genome sequencing and annotation.</title>
        <authorList>
            <consortium name="The Broad Institute Genomics Platform"/>
            <consortium name="The Broad Institute Genome Sequencing Center for Infectious Disease"/>
            <person name="Wu L."/>
            <person name="Ma J."/>
        </authorList>
    </citation>
    <scope>NUCLEOTIDE SEQUENCE [LARGE SCALE GENOMIC DNA]</scope>
    <source>
        <strain evidence="6 7">IBRC-M 10256</strain>
    </source>
</reference>
<proteinExistence type="predicted"/>